<gene>
    <name evidence="2" type="ORF">Arub01_09330</name>
</gene>
<evidence type="ECO:0000259" key="1">
    <source>
        <dbReference type="PROSITE" id="PS51819"/>
    </source>
</evidence>
<sequence length="114" mass="12023">MTRIGNVLYVAEHLDEAVRFYRDALGLAVKFTDGDRFAAFDGGGATFAVAGPDEDVTDGVPAVSFKVADVAATVERVTAAGARLVRGPEDGPHETRAVLRDPAGNAFVLYSPRT</sequence>
<feature type="domain" description="VOC" evidence="1">
    <location>
        <begin position="3"/>
        <end position="112"/>
    </location>
</feature>
<evidence type="ECO:0000313" key="3">
    <source>
        <dbReference type="Proteomes" id="UP001165124"/>
    </source>
</evidence>
<dbReference type="EMBL" id="BSRZ01000001">
    <property type="protein sequence ID" value="GLW62689.1"/>
    <property type="molecule type" value="Genomic_DNA"/>
</dbReference>
<accession>A0A9W6UTF6</accession>
<dbReference type="PANTHER" id="PTHR33993">
    <property type="entry name" value="GLYOXALASE-RELATED"/>
    <property type="match status" value="1"/>
</dbReference>
<dbReference type="InterPro" id="IPR004360">
    <property type="entry name" value="Glyas_Fos-R_dOase_dom"/>
</dbReference>
<dbReference type="SUPFAM" id="SSF54593">
    <property type="entry name" value="Glyoxalase/Bleomycin resistance protein/Dihydroxybiphenyl dioxygenase"/>
    <property type="match status" value="1"/>
</dbReference>
<dbReference type="InterPro" id="IPR037523">
    <property type="entry name" value="VOC_core"/>
</dbReference>
<dbReference type="Pfam" id="PF00903">
    <property type="entry name" value="Glyoxalase"/>
    <property type="match status" value="1"/>
</dbReference>
<keyword evidence="3" id="KW-1185">Reference proteome</keyword>
<comment type="caution">
    <text evidence="2">The sequence shown here is derived from an EMBL/GenBank/DDBJ whole genome shotgun (WGS) entry which is preliminary data.</text>
</comment>
<organism evidence="2 3">
    <name type="scientific">Actinomadura rubrobrunea</name>
    <dbReference type="NCBI Taxonomy" id="115335"/>
    <lineage>
        <taxon>Bacteria</taxon>
        <taxon>Bacillati</taxon>
        <taxon>Actinomycetota</taxon>
        <taxon>Actinomycetes</taxon>
        <taxon>Streptosporangiales</taxon>
        <taxon>Thermomonosporaceae</taxon>
        <taxon>Actinomadura</taxon>
    </lineage>
</organism>
<dbReference type="InterPro" id="IPR052164">
    <property type="entry name" value="Anthracycline_SecMetBiosynth"/>
</dbReference>
<proteinExistence type="predicted"/>
<protein>
    <recommendedName>
        <fullName evidence="1">VOC domain-containing protein</fullName>
    </recommendedName>
</protein>
<dbReference type="Proteomes" id="UP001165124">
    <property type="component" value="Unassembled WGS sequence"/>
</dbReference>
<dbReference type="Gene3D" id="3.10.180.10">
    <property type="entry name" value="2,3-Dihydroxybiphenyl 1,2-Dioxygenase, domain 1"/>
    <property type="match status" value="1"/>
</dbReference>
<dbReference type="AlphaFoldDB" id="A0A9W6UTF6"/>
<dbReference type="PROSITE" id="PS51819">
    <property type="entry name" value="VOC"/>
    <property type="match status" value="1"/>
</dbReference>
<reference evidence="2" key="1">
    <citation type="submission" date="2023-02" db="EMBL/GenBank/DDBJ databases">
        <title>Actinomadura rubrobrunea NBRC 14622.</title>
        <authorList>
            <person name="Ichikawa N."/>
            <person name="Sato H."/>
            <person name="Tonouchi N."/>
        </authorList>
    </citation>
    <scope>NUCLEOTIDE SEQUENCE</scope>
    <source>
        <strain evidence="2">NBRC 14622</strain>
    </source>
</reference>
<name>A0A9W6UTF6_9ACTN</name>
<dbReference type="InterPro" id="IPR029068">
    <property type="entry name" value="Glyas_Bleomycin-R_OHBP_Dase"/>
</dbReference>
<dbReference type="RefSeq" id="WP_067915057.1">
    <property type="nucleotide sequence ID" value="NZ_BSRZ01000001.1"/>
</dbReference>
<evidence type="ECO:0000313" key="2">
    <source>
        <dbReference type="EMBL" id="GLW62689.1"/>
    </source>
</evidence>